<name>A0A1J4RVP3_9BACT</name>
<dbReference type="Proteomes" id="UP000182345">
    <property type="component" value="Unassembled WGS sequence"/>
</dbReference>
<organism evidence="1 2">
    <name type="scientific">Candidatus Collierbacteria bacterium CG1_02_44_10</name>
    <dbReference type="NCBI Taxonomy" id="1805087"/>
    <lineage>
        <taxon>Bacteria</taxon>
        <taxon>Candidatus Collieribacteriota</taxon>
    </lineage>
</organism>
<evidence type="ECO:0000313" key="2">
    <source>
        <dbReference type="Proteomes" id="UP000182345"/>
    </source>
</evidence>
<gene>
    <name evidence="1" type="ORF">AUJ42_02305</name>
</gene>
<evidence type="ECO:0000313" key="1">
    <source>
        <dbReference type="EMBL" id="OIN90983.1"/>
    </source>
</evidence>
<dbReference type="AlphaFoldDB" id="A0A1J4RVP3"/>
<reference evidence="1 2" key="1">
    <citation type="journal article" date="2016" name="Environ. Microbiol.">
        <title>Genomic resolution of a cold subsurface aquifer community provides metabolic insights for novel microbes adapted to high CO concentrations.</title>
        <authorList>
            <person name="Probst A.J."/>
            <person name="Castelle C.J."/>
            <person name="Singh A."/>
            <person name="Brown C.T."/>
            <person name="Anantharaman K."/>
            <person name="Sharon I."/>
            <person name="Hug L.A."/>
            <person name="Burstein D."/>
            <person name="Emerson J.B."/>
            <person name="Thomas B.C."/>
            <person name="Banfield J.F."/>
        </authorList>
    </citation>
    <scope>NUCLEOTIDE SEQUENCE [LARGE SCALE GENOMIC DNA]</scope>
    <source>
        <strain evidence="1">CG1_02_44_10</strain>
    </source>
</reference>
<proteinExistence type="predicted"/>
<dbReference type="EMBL" id="MNUK01000055">
    <property type="protein sequence ID" value="OIN90983.1"/>
    <property type="molecule type" value="Genomic_DNA"/>
</dbReference>
<sequence length="143" mass="15842">MVGMDNNKLFANEYIQIGALTAMISMAKSMGIEYGVALVLCRKKNDQGISYLKFDAVDNTFFSIRTNYLAIAMSKLAVSMRLGVDSGTITEDLLAGETGYRGCKVRFEVIGYEKWEIYTSFSGGTEIQDLEISKLGMAMLFPK</sequence>
<comment type="caution">
    <text evidence="1">The sequence shown here is derived from an EMBL/GenBank/DDBJ whole genome shotgun (WGS) entry which is preliminary data.</text>
</comment>
<accession>A0A1J4RVP3</accession>
<protein>
    <submittedName>
        <fullName evidence="1">Uncharacterized protein</fullName>
    </submittedName>
</protein>